<feature type="compositionally biased region" description="Basic and acidic residues" evidence="1">
    <location>
        <begin position="51"/>
        <end position="76"/>
    </location>
</feature>
<dbReference type="PANTHER" id="PTHR45786">
    <property type="entry name" value="DNA BINDING PROTEIN-LIKE"/>
    <property type="match status" value="1"/>
</dbReference>
<evidence type="ECO:0000313" key="3">
    <source>
        <dbReference type="Proteomes" id="UP001157418"/>
    </source>
</evidence>
<comment type="caution">
    <text evidence="2">The sequence shown here is derived from an EMBL/GenBank/DDBJ whole genome shotgun (WGS) entry which is preliminary data.</text>
</comment>
<evidence type="ECO:0000256" key="1">
    <source>
        <dbReference type="SAM" id="MobiDB-lite"/>
    </source>
</evidence>
<feature type="compositionally biased region" description="Polar residues" evidence="1">
    <location>
        <begin position="80"/>
        <end position="100"/>
    </location>
</feature>
<dbReference type="AlphaFoldDB" id="A0AAU9MTM2"/>
<accession>A0AAU9MTM2</accession>
<dbReference type="EMBL" id="CAKMRJ010002223">
    <property type="protein sequence ID" value="CAH1427968.1"/>
    <property type="molecule type" value="Genomic_DNA"/>
</dbReference>
<name>A0AAU9MTM2_9ASTR</name>
<dbReference type="Proteomes" id="UP001157418">
    <property type="component" value="Unassembled WGS sequence"/>
</dbReference>
<proteinExistence type="predicted"/>
<dbReference type="PANTHER" id="PTHR45786:SF66">
    <property type="entry name" value="HOOK MOTIF PROTEIN, PUTATIVE-RELATED"/>
    <property type="match status" value="1"/>
</dbReference>
<keyword evidence="3" id="KW-1185">Reference proteome</keyword>
<feature type="region of interest" description="Disordered" evidence="1">
    <location>
        <begin position="13"/>
        <end position="38"/>
    </location>
</feature>
<evidence type="ECO:0000313" key="2">
    <source>
        <dbReference type="EMBL" id="CAH1427968.1"/>
    </source>
</evidence>
<reference evidence="2 3" key="1">
    <citation type="submission" date="2022-01" db="EMBL/GenBank/DDBJ databases">
        <authorList>
            <person name="Xiong W."/>
            <person name="Schranz E."/>
        </authorList>
    </citation>
    <scope>NUCLEOTIDE SEQUENCE [LARGE SCALE GENOMIC DNA]</scope>
</reference>
<organism evidence="2 3">
    <name type="scientific">Lactuca virosa</name>
    <dbReference type="NCBI Taxonomy" id="75947"/>
    <lineage>
        <taxon>Eukaryota</taxon>
        <taxon>Viridiplantae</taxon>
        <taxon>Streptophyta</taxon>
        <taxon>Embryophyta</taxon>
        <taxon>Tracheophyta</taxon>
        <taxon>Spermatophyta</taxon>
        <taxon>Magnoliopsida</taxon>
        <taxon>eudicotyledons</taxon>
        <taxon>Gunneridae</taxon>
        <taxon>Pentapetalae</taxon>
        <taxon>asterids</taxon>
        <taxon>campanulids</taxon>
        <taxon>Asterales</taxon>
        <taxon>Asteraceae</taxon>
        <taxon>Cichorioideae</taxon>
        <taxon>Cichorieae</taxon>
        <taxon>Lactucinae</taxon>
        <taxon>Lactuca</taxon>
    </lineage>
</organism>
<sequence>MTPLSNISNALSNIPYKVPTSSSKQRSPGVHNLKRKSTHISPIRIFDLTTDSERKNDSTSAKDQRKLRKLYLDNRKFKNKSTISNGHTSSATPPVNTSPNGDVFNHRQHFNSSKKLTHISSQKENISSDKTPQYHSTTLSSPSNLNFRSPLSNISNGYLDHGDQNVVCELCHAKLWKDESSRGNKTGNKIFSLCCGYGKVELPPLKEPPQSYKQLYLQTDSKSKYFMKNIRRYNSMFSFTSMGGKVDSSINKGNAPYIFRLSGQNYHNIGSLLPTNGCQPRFSQLYIYDTENETSNRQKCFWGSKHASTSTDDSTDLQIIEYLKLMLDSNNELVKCYRMVRDVFNSNPRADLKLRIIGKRQHDGRTYNQPTASEVAALIVGDIGDFIDNRDIVVQTSSGALRRISELHPSYLALQYPLLFPYGDDGYRVDIPHRGVTSMSDSKRPNTTMREFFAYRIQDRTYARMQYLAWFKQLCIQLSFKSAVCLTVIFVYSCNLNTSFLPWNTWSMWCSKC</sequence>
<gene>
    <name evidence="2" type="ORF">LVIROSA_LOCUS14934</name>
</gene>
<feature type="compositionally biased region" description="Polar residues" evidence="1">
    <location>
        <begin position="110"/>
        <end position="142"/>
    </location>
</feature>
<evidence type="ECO:0008006" key="4">
    <source>
        <dbReference type="Google" id="ProtNLM"/>
    </source>
</evidence>
<feature type="region of interest" description="Disordered" evidence="1">
    <location>
        <begin position="51"/>
        <end position="142"/>
    </location>
</feature>
<protein>
    <recommendedName>
        <fullName evidence="4">Helitron helicase-like domain-containing protein</fullName>
    </recommendedName>
</protein>